<keyword evidence="11" id="KW-0472">Membrane</keyword>
<dbReference type="InterPro" id="IPR049712">
    <property type="entry name" value="Poly_export"/>
</dbReference>
<name>A0ABV5GJ70_9FLAO</name>
<evidence type="ECO:0000313" key="18">
    <source>
        <dbReference type="Proteomes" id="UP001589607"/>
    </source>
</evidence>
<keyword evidence="5" id="KW-0762">Sugar transport</keyword>
<dbReference type="PROSITE" id="PS51257">
    <property type="entry name" value="PROKAR_LIPOPROTEIN"/>
    <property type="match status" value="1"/>
</dbReference>
<evidence type="ECO:0000256" key="2">
    <source>
        <dbReference type="ARBA" id="ARBA00009450"/>
    </source>
</evidence>
<evidence type="ECO:0000256" key="11">
    <source>
        <dbReference type="ARBA" id="ARBA00023136"/>
    </source>
</evidence>
<evidence type="ECO:0000256" key="4">
    <source>
        <dbReference type="ARBA" id="ARBA00022452"/>
    </source>
</evidence>
<feature type="domain" description="Polysaccharide export protein N-terminal" evidence="15">
    <location>
        <begin position="46"/>
        <end position="145"/>
    </location>
</feature>
<dbReference type="PANTHER" id="PTHR33619:SF3">
    <property type="entry name" value="POLYSACCHARIDE EXPORT PROTEIN GFCE-RELATED"/>
    <property type="match status" value="1"/>
</dbReference>
<evidence type="ECO:0000259" key="15">
    <source>
        <dbReference type="Pfam" id="PF02563"/>
    </source>
</evidence>
<dbReference type="InterPro" id="IPR054765">
    <property type="entry name" value="SLBB_dom"/>
</dbReference>
<evidence type="ECO:0000256" key="8">
    <source>
        <dbReference type="ARBA" id="ARBA00023047"/>
    </source>
</evidence>
<dbReference type="Gene3D" id="3.10.560.10">
    <property type="entry name" value="Outer membrane lipoprotein wza domain like"/>
    <property type="match status" value="2"/>
</dbReference>
<sequence>MRIKKALLPLVVISILLFTSCIPNKDLVYLQNSKKNEKSIEVSESVSKPYRVQTNDILNISIKALDQRLVEMFNPSITTSQGASQLSQQSLYFNGFSVDDHGNIRVPVLGELNVLGYTVEEIRDVLEKRLLDEYFKSESRMFVTVKLAGLKYTVNGEIGKPGTNVLYQDKVNIMEAIANSGDITMTGDRKNVQVIRKLPHGFETHTIDLTDVSAIESPYFYIQPNDYIYIKPLKQKSWGTGTTGMQTIGTIITALSLITTTILLTRNL</sequence>
<evidence type="ECO:0000256" key="12">
    <source>
        <dbReference type="ARBA" id="ARBA00023139"/>
    </source>
</evidence>
<reference evidence="17 18" key="1">
    <citation type="submission" date="2024-09" db="EMBL/GenBank/DDBJ databases">
        <authorList>
            <person name="Sun Q."/>
            <person name="Mori K."/>
        </authorList>
    </citation>
    <scope>NUCLEOTIDE SEQUENCE [LARGE SCALE GENOMIC DNA]</scope>
    <source>
        <strain evidence="17 18">CECT 7955</strain>
    </source>
</reference>
<evidence type="ECO:0000256" key="13">
    <source>
        <dbReference type="ARBA" id="ARBA00023237"/>
    </source>
</evidence>
<evidence type="ECO:0000256" key="6">
    <source>
        <dbReference type="ARBA" id="ARBA00022692"/>
    </source>
</evidence>
<keyword evidence="10" id="KW-0626">Porin</keyword>
<evidence type="ECO:0000256" key="1">
    <source>
        <dbReference type="ARBA" id="ARBA00004571"/>
    </source>
</evidence>
<evidence type="ECO:0000256" key="14">
    <source>
        <dbReference type="ARBA" id="ARBA00023288"/>
    </source>
</evidence>
<keyword evidence="7" id="KW-0732">Signal</keyword>
<comment type="caution">
    <text evidence="17">The sequence shown here is derived from an EMBL/GenBank/DDBJ whole genome shotgun (WGS) entry which is preliminary data.</text>
</comment>
<keyword evidence="8" id="KW-0625">Polysaccharide transport</keyword>
<dbReference type="RefSeq" id="WP_236456978.1">
    <property type="nucleotide sequence ID" value="NZ_CBCSGE010000010.1"/>
</dbReference>
<keyword evidence="13" id="KW-0998">Cell outer membrane</keyword>
<evidence type="ECO:0000256" key="5">
    <source>
        <dbReference type="ARBA" id="ARBA00022597"/>
    </source>
</evidence>
<evidence type="ECO:0000256" key="9">
    <source>
        <dbReference type="ARBA" id="ARBA00023065"/>
    </source>
</evidence>
<feature type="domain" description="SLBB" evidence="16">
    <location>
        <begin position="151"/>
        <end position="230"/>
    </location>
</feature>
<dbReference type="Pfam" id="PF22461">
    <property type="entry name" value="SLBB_2"/>
    <property type="match status" value="1"/>
</dbReference>
<dbReference type="Pfam" id="PF02563">
    <property type="entry name" value="Poly_export"/>
    <property type="match status" value="1"/>
</dbReference>
<evidence type="ECO:0000256" key="7">
    <source>
        <dbReference type="ARBA" id="ARBA00022729"/>
    </source>
</evidence>
<keyword evidence="4" id="KW-1134">Transmembrane beta strand</keyword>
<evidence type="ECO:0000256" key="3">
    <source>
        <dbReference type="ARBA" id="ARBA00022448"/>
    </source>
</evidence>
<evidence type="ECO:0000256" key="10">
    <source>
        <dbReference type="ARBA" id="ARBA00023114"/>
    </source>
</evidence>
<keyword evidence="18" id="KW-1185">Reference proteome</keyword>
<dbReference type="PANTHER" id="PTHR33619">
    <property type="entry name" value="POLYSACCHARIDE EXPORT PROTEIN GFCE-RELATED"/>
    <property type="match status" value="1"/>
</dbReference>
<keyword evidence="12" id="KW-0564">Palmitate</keyword>
<keyword evidence="14" id="KW-0449">Lipoprotein</keyword>
<keyword evidence="6" id="KW-0812">Transmembrane</keyword>
<proteinExistence type="inferred from homology"/>
<dbReference type="Proteomes" id="UP001589607">
    <property type="component" value="Unassembled WGS sequence"/>
</dbReference>
<accession>A0ABV5GJ70</accession>
<dbReference type="EMBL" id="JBHMEY010000006">
    <property type="protein sequence ID" value="MFB9095413.1"/>
    <property type="molecule type" value="Genomic_DNA"/>
</dbReference>
<protein>
    <submittedName>
        <fullName evidence="17">Polysaccharide biosynthesis/export family protein</fullName>
    </submittedName>
</protein>
<keyword evidence="3" id="KW-0813">Transport</keyword>
<keyword evidence="9" id="KW-0406">Ion transport</keyword>
<dbReference type="Gene3D" id="3.30.1950.10">
    <property type="entry name" value="wza like domain"/>
    <property type="match status" value="1"/>
</dbReference>
<dbReference type="InterPro" id="IPR003715">
    <property type="entry name" value="Poly_export_N"/>
</dbReference>
<evidence type="ECO:0000259" key="16">
    <source>
        <dbReference type="Pfam" id="PF22461"/>
    </source>
</evidence>
<comment type="similarity">
    <text evidence="2">Belongs to the BexD/CtrA/VexA family.</text>
</comment>
<comment type="subcellular location">
    <subcellularLocation>
        <location evidence="1">Cell outer membrane</location>
        <topology evidence="1">Multi-pass membrane protein</topology>
    </subcellularLocation>
</comment>
<gene>
    <name evidence="17" type="ORF">ACFFVF_02705</name>
</gene>
<organism evidence="17 18">
    <name type="scientific">Flavobacterium jumunjinense</name>
    <dbReference type="NCBI Taxonomy" id="998845"/>
    <lineage>
        <taxon>Bacteria</taxon>
        <taxon>Pseudomonadati</taxon>
        <taxon>Bacteroidota</taxon>
        <taxon>Flavobacteriia</taxon>
        <taxon>Flavobacteriales</taxon>
        <taxon>Flavobacteriaceae</taxon>
        <taxon>Flavobacterium</taxon>
    </lineage>
</organism>
<evidence type="ECO:0000313" key="17">
    <source>
        <dbReference type="EMBL" id="MFB9095413.1"/>
    </source>
</evidence>